<keyword evidence="2" id="KW-0812">Transmembrane</keyword>
<protein>
    <submittedName>
        <fullName evidence="3">Uncharacterized protein</fullName>
    </submittedName>
</protein>
<name>G4TLH6_SERID</name>
<dbReference type="Proteomes" id="UP000007148">
    <property type="component" value="Unassembled WGS sequence"/>
</dbReference>
<feature type="region of interest" description="Disordered" evidence="1">
    <location>
        <begin position="92"/>
        <end position="173"/>
    </location>
</feature>
<feature type="region of interest" description="Disordered" evidence="1">
    <location>
        <begin position="269"/>
        <end position="294"/>
    </location>
</feature>
<dbReference type="HOGENOM" id="CLU_361343_0_0_1"/>
<feature type="compositionally biased region" description="Low complexity" evidence="1">
    <location>
        <begin position="96"/>
        <end position="111"/>
    </location>
</feature>
<evidence type="ECO:0000256" key="2">
    <source>
        <dbReference type="SAM" id="Phobius"/>
    </source>
</evidence>
<sequence length="774" mass="82606">MLRDEHRKPQEHLPLVHPLYPQLPQHRRAEAGTPVLSTAAPRPSASATSSHSGGLLSSKIGVASLCAGIAVACLLLAGFLVYKVRSKQIKIEQARSQRSASVAVSTASRSTKAPPSPFHLKSRTHQLNRDETIHSNSSRPSNHLSTVDTTSRAGTSQGYPPLSNPSDSRSTSPYNLSLLQRMSSSVSAVGTNSRIGMREDVGLLSRNTSTQSRGFQERPSSFGTGTESRISVGASSAYGSRTHLIQPSSAISAPAPAPSISTVATVHERRPLPVPPHPPPAYDTIHQHPTNGLSSIQPLKDSDILEKKPLDLQPEVNRTATMRTSSTSSAPRQDYPYVFDTETGALVSSSVGPITGALSRQASHSTTQTVSSPRPEALVRASINSQAPISPSTPYPLHRRAMSADQDPFTNAQYELPAWLNEDPFPATSLRHHTSQYSLYGGPARSVAASSRVLPSESSIRSISPDLDNASVSHLAPPRSRSVGTSLRPFSISGSVHSQAPTQLVEGEGPQVEEMLIMQGAERPGWAQSNPSFARSLSMNRRQFMGDHFVDVEVHPSAVSGTSIAGAGVGSRGSLDTQRYTNFLSITPLTGSTPNLSRAFSVGSQRRESNNIINGLLRGRTVSAVAQSWQRATINRSTPTLVGAPIRHHESTATSGYEATVWPDSASFPASARLNHLPLPTTQVAGVSGSSQALPADVESIRSVSPEVGWIGLPADNEANHPPEPHRPEPVHLADTSDRRVSRISIGEEALLWSQMTSVMEAQNEQPSVASKPS</sequence>
<dbReference type="AlphaFoldDB" id="G4TLH6"/>
<feature type="compositionally biased region" description="Basic and acidic residues" evidence="1">
    <location>
        <begin position="718"/>
        <end position="739"/>
    </location>
</feature>
<feature type="region of interest" description="Disordered" evidence="1">
    <location>
        <begin position="207"/>
        <end position="227"/>
    </location>
</feature>
<evidence type="ECO:0000313" key="3">
    <source>
        <dbReference type="EMBL" id="CCA72169.1"/>
    </source>
</evidence>
<comment type="caution">
    <text evidence="3">The sequence shown here is derived from an EMBL/GenBank/DDBJ whole genome shotgun (WGS) entry which is preliminary data.</text>
</comment>
<accession>G4TLH6</accession>
<organism evidence="3 4">
    <name type="scientific">Serendipita indica (strain DSM 11827)</name>
    <name type="common">Root endophyte fungus</name>
    <name type="synonym">Piriformospora indica</name>
    <dbReference type="NCBI Taxonomy" id="1109443"/>
    <lineage>
        <taxon>Eukaryota</taxon>
        <taxon>Fungi</taxon>
        <taxon>Dikarya</taxon>
        <taxon>Basidiomycota</taxon>
        <taxon>Agaricomycotina</taxon>
        <taxon>Agaricomycetes</taxon>
        <taxon>Sebacinales</taxon>
        <taxon>Serendipitaceae</taxon>
        <taxon>Serendipita</taxon>
    </lineage>
</organism>
<feature type="transmembrane region" description="Helical" evidence="2">
    <location>
        <begin position="60"/>
        <end position="82"/>
    </location>
</feature>
<feature type="region of interest" description="Disordered" evidence="1">
    <location>
        <begin position="715"/>
        <end position="739"/>
    </location>
</feature>
<gene>
    <name evidence="3" type="ORF">PIIN_06104</name>
</gene>
<feature type="compositionally biased region" description="Polar residues" evidence="1">
    <location>
        <begin position="134"/>
        <end position="173"/>
    </location>
</feature>
<keyword evidence="4" id="KW-1185">Reference proteome</keyword>
<dbReference type="EMBL" id="CAFZ01000151">
    <property type="protein sequence ID" value="CCA72169.1"/>
    <property type="molecule type" value="Genomic_DNA"/>
</dbReference>
<feature type="region of interest" description="Disordered" evidence="1">
    <location>
        <begin position="458"/>
        <end position="484"/>
    </location>
</feature>
<proteinExistence type="predicted"/>
<evidence type="ECO:0000256" key="1">
    <source>
        <dbReference type="SAM" id="MobiDB-lite"/>
    </source>
</evidence>
<dbReference type="InParanoid" id="G4TLH6"/>
<keyword evidence="2" id="KW-0472">Membrane</keyword>
<feature type="compositionally biased region" description="Pro residues" evidence="1">
    <location>
        <begin position="272"/>
        <end position="281"/>
    </location>
</feature>
<dbReference type="OrthoDB" id="10437198at2759"/>
<reference evidence="3 4" key="1">
    <citation type="journal article" date="2011" name="PLoS Pathog.">
        <title>Endophytic Life Strategies Decoded by Genome and Transcriptome Analyses of the Mutualistic Root Symbiont Piriformospora indica.</title>
        <authorList>
            <person name="Zuccaro A."/>
            <person name="Lahrmann U."/>
            <person name="Guldener U."/>
            <person name="Langen G."/>
            <person name="Pfiffi S."/>
            <person name="Biedenkopf D."/>
            <person name="Wong P."/>
            <person name="Samans B."/>
            <person name="Grimm C."/>
            <person name="Basiewicz M."/>
            <person name="Murat C."/>
            <person name="Martin F."/>
            <person name="Kogel K.H."/>
        </authorList>
    </citation>
    <scope>NUCLEOTIDE SEQUENCE [LARGE SCALE GENOMIC DNA]</scope>
    <source>
        <strain evidence="3 4">DSM 11827</strain>
    </source>
</reference>
<evidence type="ECO:0000313" key="4">
    <source>
        <dbReference type="Proteomes" id="UP000007148"/>
    </source>
</evidence>
<keyword evidence="2" id="KW-1133">Transmembrane helix</keyword>